<organism evidence="1 2">
    <name type="scientific">Carex littledalei</name>
    <dbReference type="NCBI Taxonomy" id="544730"/>
    <lineage>
        <taxon>Eukaryota</taxon>
        <taxon>Viridiplantae</taxon>
        <taxon>Streptophyta</taxon>
        <taxon>Embryophyta</taxon>
        <taxon>Tracheophyta</taxon>
        <taxon>Spermatophyta</taxon>
        <taxon>Magnoliopsida</taxon>
        <taxon>Liliopsida</taxon>
        <taxon>Poales</taxon>
        <taxon>Cyperaceae</taxon>
        <taxon>Cyperoideae</taxon>
        <taxon>Cariceae</taxon>
        <taxon>Carex</taxon>
        <taxon>Carex subgen. Euthyceras</taxon>
    </lineage>
</organism>
<evidence type="ECO:0000313" key="2">
    <source>
        <dbReference type="Proteomes" id="UP000623129"/>
    </source>
</evidence>
<proteinExistence type="predicted"/>
<accession>A0A833R7K3</accession>
<dbReference type="AlphaFoldDB" id="A0A833R7K3"/>
<protein>
    <submittedName>
        <fullName evidence="1">Glucan endo-1,3-beta-glucosidase 9-like protein</fullName>
    </submittedName>
</protein>
<dbReference type="EMBL" id="SWLB01000013">
    <property type="protein sequence ID" value="KAF3330754.1"/>
    <property type="molecule type" value="Genomic_DNA"/>
</dbReference>
<dbReference type="Proteomes" id="UP000623129">
    <property type="component" value="Unassembled WGS sequence"/>
</dbReference>
<dbReference type="Gene3D" id="3.20.20.80">
    <property type="entry name" value="Glycosidases"/>
    <property type="match status" value="1"/>
</dbReference>
<keyword evidence="2" id="KW-1185">Reference proteome</keyword>
<evidence type="ECO:0000313" key="1">
    <source>
        <dbReference type="EMBL" id="KAF3330754.1"/>
    </source>
</evidence>
<comment type="caution">
    <text evidence="1">The sequence shown here is derived from an EMBL/GenBank/DDBJ whole genome shotgun (WGS) entry which is preliminary data.</text>
</comment>
<name>A0A833R7K3_9POAL</name>
<reference evidence="1" key="1">
    <citation type="submission" date="2020-01" db="EMBL/GenBank/DDBJ databases">
        <title>Genome sequence of Kobresia littledalei, the first chromosome-level genome in the family Cyperaceae.</title>
        <authorList>
            <person name="Qu G."/>
        </authorList>
    </citation>
    <scope>NUCLEOTIDE SEQUENCE</scope>
    <source>
        <strain evidence="1">C.B.Clarke</strain>
        <tissue evidence="1">Leaf</tissue>
    </source>
</reference>
<gene>
    <name evidence="1" type="ORF">FCM35_KLT04108</name>
</gene>
<sequence>MLRYLSQSKKAAASWVHDNVTRYFSDNRAGGGVQIEYIPVGDGPFLLSYGQQYQPYVIGAATNIHTEGRNGERKVEKRGPT</sequence>
<dbReference type="OrthoDB" id="1932173at2759"/>